<evidence type="ECO:0000313" key="2">
    <source>
        <dbReference type="EMBL" id="JAN44352.1"/>
    </source>
</evidence>
<evidence type="ECO:0000313" key="1">
    <source>
        <dbReference type="EMBL" id="JAI99597.1"/>
    </source>
</evidence>
<protein>
    <submittedName>
        <fullName evidence="2">Uncharacterized protein</fullName>
    </submittedName>
</protein>
<dbReference type="EMBL" id="GDIQ01050385">
    <property type="protein sequence ID" value="JAN44352.1"/>
    <property type="molecule type" value="Transcribed_RNA"/>
</dbReference>
<organism evidence="2">
    <name type="scientific">Daphnia magna</name>
    <dbReference type="NCBI Taxonomy" id="35525"/>
    <lineage>
        <taxon>Eukaryota</taxon>
        <taxon>Metazoa</taxon>
        <taxon>Ecdysozoa</taxon>
        <taxon>Arthropoda</taxon>
        <taxon>Crustacea</taxon>
        <taxon>Branchiopoda</taxon>
        <taxon>Diplostraca</taxon>
        <taxon>Cladocera</taxon>
        <taxon>Anomopoda</taxon>
        <taxon>Daphniidae</taxon>
        <taxon>Daphnia</taxon>
    </lineage>
</organism>
<reference evidence="2" key="2">
    <citation type="submission" date="2015-10" db="EMBL/GenBank/DDBJ databases">
        <title>EvidentialGene: Evidence-directed Construction of Complete mRNA Transcriptomes without Genomes.</title>
        <authorList>
            <person name="Gilbert D.G."/>
        </authorList>
    </citation>
    <scope>NUCLEOTIDE SEQUENCE</scope>
</reference>
<name>A0A0P6G400_9CRUS</name>
<dbReference type="AlphaFoldDB" id="A0A0P6G400"/>
<proteinExistence type="predicted"/>
<sequence>MLNGAAPNAKASNVFKRNPPLLNASSTPICVPAYFERFVSFFFRIFESRLVAYPSRV</sequence>
<accession>A0A0P6G400</accession>
<dbReference type="EMBL" id="GDIP01223804">
    <property type="protein sequence ID" value="JAI99597.1"/>
    <property type="molecule type" value="Transcribed_RNA"/>
</dbReference>
<reference evidence="1" key="3">
    <citation type="submission" date="2015-10" db="EMBL/GenBank/DDBJ databases">
        <authorList>
            <person name="Gilbert D.G."/>
        </authorList>
    </citation>
    <scope>NUCLEOTIDE SEQUENCE</scope>
</reference>
<reference evidence="1" key="1">
    <citation type="submission" date="2015-10" db="EMBL/GenBank/DDBJ databases">
        <title>Daphnia magna gene sets from two clonal populations assembled and annotated with EvidentialGene.</title>
        <authorList>
            <person name="Gilbert D."/>
            <person name="Podicheti R."/>
            <person name="Orsini L."/>
            <person name="Colbourne J."/>
            <person name="Pfrender M."/>
        </authorList>
    </citation>
    <scope>NUCLEOTIDE SEQUENCE</scope>
</reference>